<protein>
    <submittedName>
        <fullName evidence="1">Uncharacterized protein</fullName>
    </submittedName>
</protein>
<dbReference type="STRING" id="675120.M2YML9"/>
<dbReference type="HOGENOM" id="CLU_780802_0_0_1"/>
<reference evidence="2" key="1">
    <citation type="journal article" date="2012" name="PLoS Genet.">
        <title>The genomes of the fungal plant pathogens Cladosporium fulvum and Dothistroma septosporum reveal adaptation to different hosts and lifestyles but also signatures of common ancestry.</title>
        <authorList>
            <person name="de Wit P.J.G.M."/>
            <person name="van der Burgt A."/>
            <person name="Oekmen B."/>
            <person name="Stergiopoulos I."/>
            <person name="Abd-Elsalam K.A."/>
            <person name="Aerts A.L."/>
            <person name="Bahkali A.H."/>
            <person name="Beenen H.G."/>
            <person name="Chettri P."/>
            <person name="Cox M.P."/>
            <person name="Datema E."/>
            <person name="de Vries R.P."/>
            <person name="Dhillon B."/>
            <person name="Ganley A.R."/>
            <person name="Griffiths S.A."/>
            <person name="Guo Y."/>
            <person name="Hamelin R.C."/>
            <person name="Henrissat B."/>
            <person name="Kabir M.S."/>
            <person name="Jashni M.K."/>
            <person name="Kema G."/>
            <person name="Klaubauf S."/>
            <person name="Lapidus A."/>
            <person name="Levasseur A."/>
            <person name="Lindquist E."/>
            <person name="Mehrabi R."/>
            <person name="Ohm R.A."/>
            <person name="Owen T.J."/>
            <person name="Salamov A."/>
            <person name="Schwelm A."/>
            <person name="Schijlen E."/>
            <person name="Sun H."/>
            <person name="van den Burg H.A."/>
            <person name="van Ham R.C.H.J."/>
            <person name="Zhang S."/>
            <person name="Goodwin S.B."/>
            <person name="Grigoriev I.V."/>
            <person name="Collemare J."/>
            <person name="Bradshaw R.E."/>
        </authorList>
    </citation>
    <scope>NUCLEOTIDE SEQUENCE [LARGE SCALE GENOMIC DNA]</scope>
    <source>
        <strain evidence="2">NZE10 / CBS 128990</strain>
    </source>
</reference>
<dbReference type="EMBL" id="KB446540">
    <property type="protein sequence ID" value="EME43180.1"/>
    <property type="molecule type" value="Genomic_DNA"/>
</dbReference>
<dbReference type="AlphaFoldDB" id="M2YML9"/>
<dbReference type="OrthoDB" id="5598695at2759"/>
<sequence>MVSGLLWSFLLKHILRPTEHNDHRALMSDIEEKSESDGVSPGKVAELIAFLTTILDPYMSRIEFLSTIFSYRVEERWDVALRSSLEQLMGNALLPRRITTYMKNCSFEFVRPARGENFEPSIMQAIPRSNTIDPYPVALPLSIGLHAEFLYCKDLVKNVIRPADVRLCQKPTQDSTLSRCIGLCNASAATPITESHLSQDPDKNMLHPNELTLASDLHFICAKYLLVKRRIFAAKYDAAQAGEKFIAHSTRKCNNIGWASAPLHMAFKRVGWLDDDPSIQLLQNGTFDLLPQVVDDTLTSRALPIFNEDSEEVRRRVMVHLLISKANAVSAGDAFDIQAGTRETAEEARRVLVLV</sequence>
<proteinExistence type="predicted"/>
<dbReference type="Proteomes" id="UP000016933">
    <property type="component" value="Unassembled WGS sequence"/>
</dbReference>
<keyword evidence="2" id="KW-1185">Reference proteome</keyword>
<organism evidence="1 2">
    <name type="scientific">Dothistroma septosporum (strain NZE10 / CBS 128990)</name>
    <name type="common">Red band needle blight fungus</name>
    <name type="synonym">Mycosphaerella pini</name>
    <dbReference type="NCBI Taxonomy" id="675120"/>
    <lineage>
        <taxon>Eukaryota</taxon>
        <taxon>Fungi</taxon>
        <taxon>Dikarya</taxon>
        <taxon>Ascomycota</taxon>
        <taxon>Pezizomycotina</taxon>
        <taxon>Dothideomycetes</taxon>
        <taxon>Dothideomycetidae</taxon>
        <taxon>Mycosphaerellales</taxon>
        <taxon>Mycosphaerellaceae</taxon>
        <taxon>Dothistroma</taxon>
    </lineage>
</organism>
<dbReference type="InterPro" id="IPR036388">
    <property type="entry name" value="WH-like_DNA-bd_sf"/>
</dbReference>
<dbReference type="SUPFAM" id="SSF46689">
    <property type="entry name" value="Homeodomain-like"/>
    <property type="match status" value="1"/>
</dbReference>
<dbReference type="Gene3D" id="1.10.10.10">
    <property type="entry name" value="Winged helix-like DNA-binding domain superfamily/Winged helix DNA-binding domain"/>
    <property type="match status" value="1"/>
</dbReference>
<evidence type="ECO:0000313" key="1">
    <source>
        <dbReference type="EMBL" id="EME43180.1"/>
    </source>
</evidence>
<dbReference type="InterPro" id="IPR009057">
    <property type="entry name" value="Homeodomain-like_sf"/>
</dbReference>
<gene>
    <name evidence="1" type="ORF">DOTSEDRAFT_25156</name>
</gene>
<evidence type="ECO:0000313" key="2">
    <source>
        <dbReference type="Proteomes" id="UP000016933"/>
    </source>
</evidence>
<accession>M2YML9</accession>
<reference evidence="1 2" key="2">
    <citation type="journal article" date="2012" name="PLoS Pathog.">
        <title>Diverse lifestyles and strategies of plant pathogenesis encoded in the genomes of eighteen Dothideomycetes fungi.</title>
        <authorList>
            <person name="Ohm R.A."/>
            <person name="Feau N."/>
            <person name="Henrissat B."/>
            <person name="Schoch C.L."/>
            <person name="Horwitz B.A."/>
            <person name="Barry K.W."/>
            <person name="Condon B.J."/>
            <person name="Copeland A.C."/>
            <person name="Dhillon B."/>
            <person name="Glaser F."/>
            <person name="Hesse C.N."/>
            <person name="Kosti I."/>
            <person name="LaButti K."/>
            <person name="Lindquist E.A."/>
            <person name="Lucas S."/>
            <person name="Salamov A.A."/>
            <person name="Bradshaw R.E."/>
            <person name="Ciuffetti L."/>
            <person name="Hamelin R.C."/>
            <person name="Kema G.H.J."/>
            <person name="Lawrence C."/>
            <person name="Scott J.A."/>
            <person name="Spatafora J.W."/>
            <person name="Turgeon B.G."/>
            <person name="de Wit P.J.G.M."/>
            <person name="Zhong S."/>
            <person name="Goodwin S.B."/>
            <person name="Grigoriev I.V."/>
        </authorList>
    </citation>
    <scope>NUCLEOTIDE SEQUENCE [LARGE SCALE GENOMIC DNA]</scope>
    <source>
        <strain evidence="2">NZE10 / CBS 128990</strain>
    </source>
</reference>
<name>M2YML9_DOTSN</name>